<dbReference type="InterPro" id="IPR001296">
    <property type="entry name" value="Glyco_trans_1"/>
</dbReference>
<gene>
    <name evidence="3" type="ordered locus">Snas_0399</name>
</gene>
<dbReference type="Gene3D" id="3.40.50.2000">
    <property type="entry name" value="Glycogen Phosphorylase B"/>
    <property type="match status" value="2"/>
</dbReference>
<proteinExistence type="predicted"/>
<dbReference type="PANTHER" id="PTHR12526">
    <property type="entry name" value="GLYCOSYLTRANSFERASE"/>
    <property type="match status" value="1"/>
</dbReference>
<keyword evidence="1 3" id="KW-0808">Transferase</keyword>
<accession>D3Q4F6</accession>
<dbReference type="HOGENOM" id="CLU_009583_0_0_11"/>
<dbReference type="eggNOG" id="COG0438">
    <property type="taxonomic scope" value="Bacteria"/>
</dbReference>
<keyword evidence="4" id="KW-1185">Reference proteome</keyword>
<name>D3Q4F6_STANL</name>
<evidence type="ECO:0000256" key="1">
    <source>
        <dbReference type="ARBA" id="ARBA00022679"/>
    </source>
</evidence>
<organism evidence="3 4">
    <name type="scientific">Stackebrandtia nassauensis (strain DSM 44728 / CIP 108903 / NRRL B-16338 / NBRC 102104 / LLR-40K-21)</name>
    <dbReference type="NCBI Taxonomy" id="446470"/>
    <lineage>
        <taxon>Bacteria</taxon>
        <taxon>Bacillati</taxon>
        <taxon>Actinomycetota</taxon>
        <taxon>Actinomycetes</taxon>
        <taxon>Glycomycetales</taxon>
        <taxon>Glycomycetaceae</taxon>
        <taxon>Stackebrandtia</taxon>
    </lineage>
</organism>
<dbReference type="AlphaFoldDB" id="D3Q4F6"/>
<sequence>MLLNAYAMGGTVRTVFNQANALAARGHEVGVVSVMRHRRTTQFRLDPAVTLTPLVDKKLGVLRPGRSPLERIGWLRASPTRPGMEVPQQEARKRVFTRVVEKAVIRALKGCTADVLVTTRPALNLLAARYAPDGVVRVGQVHQRIKPGHTGLLDAIAADYPRLDAVVTLTRGDRAEYARMLDHRVRVARIPSPVATLHAEAADPASKVVVAAGRLVRAKGFDLLIPAFAHVVAKDPEWRLRIFGGGPMQAKLAALIEANGLEDNVVLMGRTGDLGGELAKASFCALGSRSEGLPMVVLEAFTHGLPVVSCAYPGAEELVSDGRDGILVPPEDVEELGTAMAWLATDVEARATMGERALRKARDYGPDAVAAQWEQLFTELRGAGVSRR</sequence>
<dbReference type="EMBL" id="CP001778">
    <property type="protein sequence ID" value="ADD40116.1"/>
    <property type="molecule type" value="Genomic_DNA"/>
</dbReference>
<dbReference type="SUPFAM" id="SSF53756">
    <property type="entry name" value="UDP-Glycosyltransferase/glycogen phosphorylase"/>
    <property type="match status" value="1"/>
</dbReference>
<evidence type="ECO:0000259" key="2">
    <source>
        <dbReference type="Pfam" id="PF00534"/>
    </source>
</evidence>
<evidence type="ECO:0000313" key="3">
    <source>
        <dbReference type="EMBL" id="ADD40116.1"/>
    </source>
</evidence>
<reference evidence="3 4" key="1">
    <citation type="journal article" date="2009" name="Stand. Genomic Sci.">
        <title>Complete genome sequence of Stackebrandtia nassauensis type strain (LLR-40K-21).</title>
        <authorList>
            <person name="Munk C."/>
            <person name="Lapidus A."/>
            <person name="Copeland A."/>
            <person name="Jando M."/>
            <person name="Mayilraj S."/>
            <person name="Glavina Del Rio T."/>
            <person name="Nolan M."/>
            <person name="Chen F."/>
            <person name="Lucas S."/>
            <person name="Tice H."/>
            <person name="Cheng J.F."/>
            <person name="Han C."/>
            <person name="Detter J.C."/>
            <person name="Bruce D."/>
            <person name="Goodwin L."/>
            <person name="Chain P."/>
            <person name="Pitluck S."/>
            <person name="Goker M."/>
            <person name="Ovchinikova G."/>
            <person name="Pati A."/>
            <person name="Ivanova N."/>
            <person name="Mavromatis K."/>
            <person name="Chen A."/>
            <person name="Palaniappan K."/>
            <person name="Land M."/>
            <person name="Hauser L."/>
            <person name="Chang Y.J."/>
            <person name="Jeffries C.D."/>
            <person name="Bristow J."/>
            <person name="Eisen J.A."/>
            <person name="Markowitz V."/>
            <person name="Hugenholtz P."/>
            <person name="Kyrpides N.C."/>
            <person name="Klenk H.P."/>
        </authorList>
    </citation>
    <scope>NUCLEOTIDE SEQUENCE [LARGE SCALE GENOMIC DNA]</scope>
    <source>
        <strain evidence="4">DSM 44728 / CIP 108903 / NRRL B-16338 / NBRC 102104 / LLR-40K-21</strain>
    </source>
</reference>
<dbReference type="Proteomes" id="UP000000844">
    <property type="component" value="Chromosome"/>
</dbReference>
<dbReference type="Pfam" id="PF00534">
    <property type="entry name" value="Glycos_transf_1"/>
    <property type="match status" value="1"/>
</dbReference>
<evidence type="ECO:0000313" key="4">
    <source>
        <dbReference type="Proteomes" id="UP000000844"/>
    </source>
</evidence>
<dbReference type="GO" id="GO:0016757">
    <property type="term" value="F:glycosyltransferase activity"/>
    <property type="evidence" value="ECO:0007669"/>
    <property type="project" value="InterPro"/>
</dbReference>
<protein>
    <submittedName>
        <fullName evidence="3">Glycosyl transferase group 1</fullName>
    </submittedName>
</protein>
<feature type="domain" description="Glycosyl transferase family 1" evidence="2">
    <location>
        <begin position="203"/>
        <end position="357"/>
    </location>
</feature>
<dbReference type="CAZy" id="GT4">
    <property type="family name" value="Glycosyltransferase Family 4"/>
</dbReference>
<dbReference type="PANTHER" id="PTHR12526:SF627">
    <property type="entry name" value="D-RHAMNOSYLTRANSFERASE WBPZ"/>
    <property type="match status" value="1"/>
</dbReference>
<dbReference type="STRING" id="446470.Snas_0399"/>
<dbReference type="KEGG" id="sna:Snas_0399"/>